<dbReference type="GO" id="GO:0005694">
    <property type="term" value="C:chromosome"/>
    <property type="evidence" value="ECO:0007669"/>
    <property type="project" value="InterPro"/>
</dbReference>
<keyword evidence="2" id="KW-0539">Nucleus</keyword>
<dbReference type="Ensembl" id="ENSHBUT00000034972.1">
    <property type="protein sequence ID" value="ENSHBUP00000018173.1"/>
    <property type="gene ID" value="ENSHBUG00000020297.1"/>
</dbReference>
<dbReference type="Pfam" id="PF08236">
    <property type="entry name" value="SRI"/>
    <property type="match status" value="1"/>
</dbReference>
<dbReference type="InterPro" id="IPR013257">
    <property type="entry name" value="SRI"/>
</dbReference>
<feature type="compositionally biased region" description="Polar residues" evidence="3">
    <location>
        <begin position="84"/>
        <end position="97"/>
    </location>
</feature>
<evidence type="ECO:0000313" key="6">
    <source>
        <dbReference type="Proteomes" id="UP000264840"/>
    </source>
</evidence>
<sequence length="201" mass="22554">MPFCNCKLQSVFSLTRLFNGSSFLVLPPVAAMPPSQSFSATRRRTARGPATTAVTPSWCERSWRERPHSAPRSSPPPAKRSRPGNESSRRVTFNPNVQERALHPVTESPKPVTLKEAADIVVRYLDPFYTQGKFATKELFKSFARYLSHLLTEGRTSGSTVKAEAKALIKKFFSSVQRCESEADWKHLKRPHSCKTTAKSE</sequence>
<evidence type="ECO:0000313" key="5">
    <source>
        <dbReference type="Ensembl" id="ENSHBUP00000018173.1"/>
    </source>
</evidence>
<organism evidence="5 6">
    <name type="scientific">Haplochromis burtoni</name>
    <name type="common">Burton's mouthbrooder</name>
    <name type="synonym">Chromis burtoni</name>
    <dbReference type="NCBI Taxonomy" id="8153"/>
    <lineage>
        <taxon>Eukaryota</taxon>
        <taxon>Metazoa</taxon>
        <taxon>Chordata</taxon>
        <taxon>Craniata</taxon>
        <taxon>Vertebrata</taxon>
        <taxon>Euteleostomi</taxon>
        <taxon>Actinopterygii</taxon>
        <taxon>Neopterygii</taxon>
        <taxon>Teleostei</taxon>
        <taxon>Neoteleostei</taxon>
        <taxon>Acanthomorphata</taxon>
        <taxon>Ovalentaria</taxon>
        <taxon>Cichlomorphae</taxon>
        <taxon>Cichliformes</taxon>
        <taxon>Cichlidae</taxon>
        <taxon>African cichlids</taxon>
        <taxon>Pseudocrenilabrinae</taxon>
        <taxon>Haplochromini</taxon>
        <taxon>Haplochromis</taxon>
    </lineage>
</organism>
<name>A0A3Q2VZB9_HAPBU</name>
<evidence type="ECO:0000256" key="1">
    <source>
        <dbReference type="ARBA" id="ARBA00004123"/>
    </source>
</evidence>
<dbReference type="GO" id="GO:0006355">
    <property type="term" value="P:regulation of DNA-templated transcription"/>
    <property type="evidence" value="ECO:0007669"/>
    <property type="project" value="InterPro"/>
</dbReference>
<reference evidence="5" key="2">
    <citation type="submission" date="2025-09" db="UniProtKB">
        <authorList>
            <consortium name="Ensembl"/>
        </authorList>
    </citation>
    <scope>IDENTIFICATION</scope>
</reference>
<evidence type="ECO:0000256" key="3">
    <source>
        <dbReference type="SAM" id="MobiDB-lite"/>
    </source>
</evidence>
<feature type="region of interest" description="Disordered" evidence="3">
    <location>
        <begin position="34"/>
        <end position="110"/>
    </location>
</feature>
<proteinExistence type="predicted"/>
<evidence type="ECO:0000259" key="4">
    <source>
        <dbReference type="Pfam" id="PF08236"/>
    </source>
</evidence>
<keyword evidence="6" id="KW-1185">Reference proteome</keyword>
<comment type="subcellular location">
    <subcellularLocation>
        <location evidence="1">Nucleus</location>
    </subcellularLocation>
</comment>
<evidence type="ECO:0000256" key="2">
    <source>
        <dbReference type="ARBA" id="ARBA00023242"/>
    </source>
</evidence>
<protein>
    <submittedName>
        <fullName evidence="5">RecQ helicase-like 5</fullName>
    </submittedName>
</protein>
<dbReference type="Proteomes" id="UP000264840">
    <property type="component" value="Unplaced"/>
</dbReference>
<feature type="domain" description="Set2 Rpb1 interacting" evidence="4">
    <location>
        <begin position="114"/>
        <end position="182"/>
    </location>
</feature>
<dbReference type="GeneTree" id="ENSGT00940000157800"/>
<accession>A0A3Q2VZB9</accession>
<reference evidence="5" key="1">
    <citation type="submission" date="2025-08" db="UniProtKB">
        <authorList>
            <consortium name="Ensembl"/>
        </authorList>
    </citation>
    <scope>IDENTIFICATION</scope>
</reference>
<dbReference type="AlphaFoldDB" id="A0A3Q2VZB9"/>